<evidence type="ECO:0000256" key="2">
    <source>
        <dbReference type="SAM" id="Phobius"/>
    </source>
</evidence>
<feature type="coiled-coil region" evidence="1">
    <location>
        <begin position="46"/>
        <end position="83"/>
    </location>
</feature>
<sequence length="250" mass="29202">MTNTNNKEKNINVGEELINYINANTLVIEDLIKQMVYQNNETKSCLLKIKNLLENFSETKESYEKTNDEIKTLNDNVKNLLSNKNSSLPEEEKSNFMTKLDYLIKGLENNIFSKKEALSSSGDISNLVLKQILEFQQQQQERIINLQQQLQQQNSLTTNFKEAIDSYILKLFSQLNHNDQCNCLLKDKVLLALTDNLQSRKENSLSKVEKNESNFFSITCIIFFQTLYFILEVIIYIIIIDFFIESINYY</sequence>
<keyword evidence="2" id="KW-0472">Membrane</keyword>
<evidence type="ECO:0000313" key="3">
    <source>
        <dbReference type="WBParaSite" id="SSTP_0001103700.1"/>
    </source>
</evidence>
<keyword evidence="1" id="KW-0175">Coiled coil</keyword>
<evidence type="ECO:0000256" key="1">
    <source>
        <dbReference type="SAM" id="Coils"/>
    </source>
</evidence>
<dbReference type="WBParaSite" id="SSTP_0001103700.1">
    <property type="protein sequence ID" value="SSTP_0001103700.1"/>
    <property type="gene ID" value="SSTP_0001103700"/>
</dbReference>
<protein>
    <submittedName>
        <fullName evidence="3">Uncharacterized protein</fullName>
    </submittedName>
</protein>
<proteinExistence type="predicted"/>
<dbReference type="AlphaFoldDB" id="A0A0K0ENK0"/>
<reference evidence="3" key="1">
    <citation type="submission" date="2015-08" db="UniProtKB">
        <authorList>
            <consortium name="WormBaseParasite"/>
        </authorList>
    </citation>
    <scope>IDENTIFICATION</scope>
</reference>
<name>A0A0K0ENK0_STRER</name>
<accession>A0A0K0ENK0</accession>
<organism evidence="3">
    <name type="scientific">Strongyloides stercoralis</name>
    <name type="common">Threadworm</name>
    <dbReference type="NCBI Taxonomy" id="6248"/>
    <lineage>
        <taxon>Eukaryota</taxon>
        <taxon>Metazoa</taxon>
        <taxon>Ecdysozoa</taxon>
        <taxon>Nematoda</taxon>
        <taxon>Chromadorea</taxon>
        <taxon>Rhabditida</taxon>
        <taxon>Tylenchina</taxon>
        <taxon>Panagrolaimomorpha</taxon>
        <taxon>Strongyloidoidea</taxon>
        <taxon>Strongyloididae</taxon>
        <taxon>Strongyloides</taxon>
    </lineage>
</organism>
<keyword evidence="2" id="KW-1133">Transmembrane helix</keyword>
<feature type="transmembrane region" description="Helical" evidence="2">
    <location>
        <begin position="215"/>
        <end position="244"/>
    </location>
</feature>
<keyword evidence="2" id="KW-0812">Transmembrane</keyword>